<comment type="caution">
    <text evidence="1">The sequence shown here is derived from an EMBL/GenBank/DDBJ whole genome shotgun (WGS) entry which is preliminary data.</text>
</comment>
<evidence type="ECO:0000313" key="2">
    <source>
        <dbReference type="Proteomes" id="UP000575985"/>
    </source>
</evidence>
<dbReference type="AlphaFoldDB" id="A0A853BU91"/>
<name>A0A853BU91_9ACTN</name>
<dbReference type="Proteomes" id="UP000575985">
    <property type="component" value="Unassembled WGS sequence"/>
</dbReference>
<dbReference type="RefSeq" id="WP_179769487.1">
    <property type="nucleotide sequence ID" value="NZ_JACCFO010000001.1"/>
</dbReference>
<sequence length="206" mass="22400">MSTSMPYSGPLIIEPRDITPIMQGGVGHLLIWNEAADKVEAVQPGHVPGEEAMILAGADDLERIAEEAAEEGEGFTDTYAAATLRDMAGDLLEEWPAVKALTAGVLELRTDMARRFFYLTGAPSYRECARTHFLTDVYRNIDRPDVTVSVTSTFMHTTPARIHLTRTKTGRDLARFDIQPSGARPSLAAYAVAGAVEAAIEALPKR</sequence>
<organism evidence="1 2">
    <name type="scientific">Streptomonospora nanhaiensis</name>
    <dbReference type="NCBI Taxonomy" id="1323731"/>
    <lineage>
        <taxon>Bacteria</taxon>
        <taxon>Bacillati</taxon>
        <taxon>Actinomycetota</taxon>
        <taxon>Actinomycetes</taxon>
        <taxon>Streptosporangiales</taxon>
        <taxon>Nocardiopsidaceae</taxon>
        <taxon>Streptomonospora</taxon>
    </lineage>
</organism>
<reference evidence="1 2" key="1">
    <citation type="submission" date="2020-07" db="EMBL/GenBank/DDBJ databases">
        <title>Sequencing the genomes of 1000 actinobacteria strains.</title>
        <authorList>
            <person name="Klenk H.-P."/>
        </authorList>
    </citation>
    <scope>NUCLEOTIDE SEQUENCE [LARGE SCALE GENOMIC DNA]</scope>
    <source>
        <strain evidence="1 2">DSM 45927</strain>
    </source>
</reference>
<evidence type="ECO:0000313" key="1">
    <source>
        <dbReference type="EMBL" id="NYI98315.1"/>
    </source>
</evidence>
<dbReference type="EMBL" id="JACCFO010000001">
    <property type="protein sequence ID" value="NYI98315.1"/>
    <property type="molecule type" value="Genomic_DNA"/>
</dbReference>
<accession>A0A853BU91</accession>
<protein>
    <submittedName>
        <fullName evidence="1">Uncharacterized protein</fullName>
    </submittedName>
</protein>
<gene>
    <name evidence="1" type="ORF">HNR12_004592</name>
</gene>
<keyword evidence="2" id="KW-1185">Reference proteome</keyword>
<proteinExistence type="predicted"/>